<accession>A0A7V8NND1</accession>
<dbReference type="AlphaFoldDB" id="A0A7V8NND1"/>
<gene>
    <name evidence="1" type="ORF">HRJ53_04960</name>
</gene>
<evidence type="ECO:0000313" key="1">
    <source>
        <dbReference type="EMBL" id="MBA0084327.1"/>
    </source>
</evidence>
<name>A0A7V8NND1_9BACT</name>
<evidence type="ECO:0000313" key="2">
    <source>
        <dbReference type="Proteomes" id="UP000567293"/>
    </source>
</evidence>
<organism evidence="1 2">
    <name type="scientific">Candidatus Acidiferrum panamense</name>
    <dbReference type="NCBI Taxonomy" id="2741543"/>
    <lineage>
        <taxon>Bacteria</taxon>
        <taxon>Pseudomonadati</taxon>
        <taxon>Acidobacteriota</taxon>
        <taxon>Terriglobia</taxon>
        <taxon>Candidatus Acidiferrales</taxon>
        <taxon>Candidatus Acidiferrum</taxon>
    </lineage>
</organism>
<proteinExistence type="predicted"/>
<sequence>MSVARSVAEVLRDRVRLEVEAIDRMYLNVYVPHLQSVGAVVGYLRVHRSQRFASTTAVTPMTEAFVRNIDQFVNTAGVDLIAFQKGQRKDDVTQKYLGRFAQHEGVLYVGKAQEKARVMRTERRRSRFTGGTYPWIVESTAMVNHYYFYCVDEDFGPFFLKFCSYFPYNAKLCINGNEYLKRQLAKCGVAFEALDNGVKSCADPKLMQRVCDELSAGKIDRLLRKWLRRLPHPFPPRDRTAGYRYQLSILQAEFSLTQVLDQPVTGRIFFEEMIRENLDIGRPSQVSLVFDRKVSRRTPGQFRTRVITDGVVPSLHVDYKKTRIKQYHKEGQALRTETTINDTRDFAIGRRIENLDELRKIGFAANRRLLDVQRIGHDCFIGEASFQDMQKPIMVNQHRAAALRFADPRVHALLHVMLLFLLVQGTFTHKVLREHLAPLLGKKPSQLTPGRITYDLRRLRLHGLIERIPKTHRYRITAKGLRTAIFYNSLYNRSLRTGLAIISPCAANSELPIAKSIRAAENAVNKWCQHQKLAA</sequence>
<reference evidence="1" key="1">
    <citation type="submission" date="2020-06" db="EMBL/GenBank/DDBJ databases">
        <title>Legume-microbial interactions unlock mineral nutrients during tropical forest succession.</title>
        <authorList>
            <person name="Epihov D.Z."/>
        </authorList>
    </citation>
    <scope>NUCLEOTIDE SEQUENCE [LARGE SCALE GENOMIC DNA]</scope>
    <source>
        <strain evidence="1">Pan2503</strain>
    </source>
</reference>
<dbReference type="InterPro" id="IPR036390">
    <property type="entry name" value="WH_DNA-bd_sf"/>
</dbReference>
<dbReference type="Proteomes" id="UP000567293">
    <property type="component" value="Unassembled WGS sequence"/>
</dbReference>
<dbReference type="EMBL" id="JACDQQ010000478">
    <property type="protein sequence ID" value="MBA0084327.1"/>
    <property type="molecule type" value="Genomic_DNA"/>
</dbReference>
<dbReference type="SUPFAM" id="SSF46785">
    <property type="entry name" value="Winged helix' DNA-binding domain"/>
    <property type="match status" value="1"/>
</dbReference>
<keyword evidence="2" id="KW-1185">Reference proteome</keyword>
<protein>
    <submittedName>
        <fullName evidence="1">Uncharacterized protein</fullName>
    </submittedName>
</protein>
<comment type="caution">
    <text evidence="1">The sequence shown here is derived from an EMBL/GenBank/DDBJ whole genome shotgun (WGS) entry which is preliminary data.</text>
</comment>